<keyword evidence="2" id="KW-1185">Reference proteome</keyword>
<evidence type="ECO:0000313" key="2">
    <source>
        <dbReference type="Proteomes" id="UP000784294"/>
    </source>
</evidence>
<evidence type="ECO:0000313" key="1">
    <source>
        <dbReference type="EMBL" id="VEL42864.1"/>
    </source>
</evidence>
<accession>A0A3S5B172</accession>
<sequence length="46" mass="4941">MATAVMDEIRPQSLQIPLSICRICHSVSAGLLPGLPTKAGSRRHLD</sequence>
<dbReference type="Proteomes" id="UP000784294">
    <property type="component" value="Unassembled WGS sequence"/>
</dbReference>
<reference evidence="1" key="1">
    <citation type="submission" date="2018-11" db="EMBL/GenBank/DDBJ databases">
        <authorList>
            <consortium name="Pathogen Informatics"/>
        </authorList>
    </citation>
    <scope>NUCLEOTIDE SEQUENCE</scope>
</reference>
<proteinExistence type="predicted"/>
<dbReference type="EMBL" id="CAAALY010277152">
    <property type="protein sequence ID" value="VEL42864.1"/>
    <property type="molecule type" value="Genomic_DNA"/>
</dbReference>
<dbReference type="AlphaFoldDB" id="A0A3S5B172"/>
<name>A0A3S5B172_9PLAT</name>
<protein>
    <submittedName>
        <fullName evidence="1">Uncharacterized protein</fullName>
    </submittedName>
</protein>
<organism evidence="1 2">
    <name type="scientific">Protopolystoma xenopodis</name>
    <dbReference type="NCBI Taxonomy" id="117903"/>
    <lineage>
        <taxon>Eukaryota</taxon>
        <taxon>Metazoa</taxon>
        <taxon>Spiralia</taxon>
        <taxon>Lophotrochozoa</taxon>
        <taxon>Platyhelminthes</taxon>
        <taxon>Monogenea</taxon>
        <taxon>Polyopisthocotylea</taxon>
        <taxon>Polystomatidea</taxon>
        <taxon>Polystomatidae</taxon>
        <taxon>Protopolystoma</taxon>
    </lineage>
</organism>
<comment type="caution">
    <text evidence="1">The sequence shown here is derived from an EMBL/GenBank/DDBJ whole genome shotgun (WGS) entry which is preliminary data.</text>
</comment>
<gene>
    <name evidence="1" type="ORF">PXEA_LOCUS36304</name>
</gene>